<keyword evidence="4" id="KW-0963">Cytoplasm</keyword>
<dbReference type="Pfam" id="PF02367">
    <property type="entry name" value="TsaE"/>
    <property type="match status" value="1"/>
</dbReference>
<protein>
    <recommendedName>
        <fullName evidence="3">tRNA threonylcarbamoyladenosine biosynthesis protein TsaE</fullName>
    </recommendedName>
    <alternativeName>
        <fullName evidence="10">t(6)A37 threonylcarbamoyladenosine biosynthesis protein TsaE</fullName>
    </alternativeName>
</protein>
<evidence type="ECO:0000256" key="5">
    <source>
        <dbReference type="ARBA" id="ARBA00022694"/>
    </source>
</evidence>
<keyword evidence="9" id="KW-0460">Magnesium</keyword>
<evidence type="ECO:0000256" key="10">
    <source>
        <dbReference type="ARBA" id="ARBA00032441"/>
    </source>
</evidence>
<keyword evidence="6" id="KW-0479">Metal-binding</keyword>
<evidence type="ECO:0000256" key="7">
    <source>
        <dbReference type="ARBA" id="ARBA00022741"/>
    </source>
</evidence>
<dbReference type="EMBL" id="UINC01024982">
    <property type="protein sequence ID" value="SVA99725.1"/>
    <property type="molecule type" value="Genomic_DNA"/>
</dbReference>
<dbReference type="AlphaFoldDB" id="A0A382ADU9"/>
<dbReference type="Gene3D" id="3.40.50.300">
    <property type="entry name" value="P-loop containing nucleotide triphosphate hydrolases"/>
    <property type="match status" value="1"/>
</dbReference>
<reference evidence="11" key="1">
    <citation type="submission" date="2018-05" db="EMBL/GenBank/DDBJ databases">
        <authorList>
            <person name="Lanie J.A."/>
            <person name="Ng W.-L."/>
            <person name="Kazmierczak K.M."/>
            <person name="Andrzejewski T.M."/>
            <person name="Davidsen T.M."/>
            <person name="Wayne K.J."/>
            <person name="Tettelin H."/>
            <person name="Glass J.I."/>
            <person name="Rusch D."/>
            <person name="Podicherti R."/>
            <person name="Tsui H.-C.T."/>
            <person name="Winkler M.E."/>
        </authorList>
    </citation>
    <scope>NUCLEOTIDE SEQUENCE</scope>
</reference>
<dbReference type="GO" id="GO:0002949">
    <property type="term" value="P:tRNA threonylcarbamoyladenosine modification"/>
    <property type="evidence" value="ECO:0007669"/>
    <property type="project" value="InterPro"/>
</dbReference>
<dbReference type="PANTHER" id="PTHR33540:SF2">
    <property type="entry name" value="TRNA THREONYLCARBAMOYLADENOSINE BIOSYNTHESIS PROTEIN TSAE"/>
    <property type="match status" value="1"/>
</dbReference>
<gene>
    <name evidence="11" type="ORF">METZ01_LOCUS152579</name>
</gene>
<dbReference type="GO" id="GO:0005737">
    <property type="term" value="C:cytoplasm"/>
    <property type="evidence" value="ECO:0007669"/>
    <property type="project" value="UniProtKB-SubCell"/>
</dbReference>
<keyword evidence="8" id="KW-0067">ATP-binding</keyword>
<dbReference type="NCBIfam" id="TIGR00150">
    <property type="entry name" value="T6A_YjeE"/>
    <property type="match status" value="1"/>
</dbReference>
<accession>A0A382ADU9</accession>
<dbReference type="InterPro" id="IPR027417">
    <property type="entry name" value="P-loop_NTPase"/>
</dbReference>
<comment type="subcellular location">
    <subcellularLocation>
        <location evidence="1">Cytoplasm</location>
    </subcellularLocation>
</comment>
<name>A0A382ADU9_9ZZZZ</name>
<evidence type="ECO:0000256" key="9">
    <source>
        <dbReference type="ARBA" id="ARBA00022842"/>
    </source>
</evidence>
<evidence type="ECO:0000256" key="4">
    <source>
        <dbReference type="ARBA" id="ARBA00022490"/>
    </source>
</evidence>
<comment type="similarity">
    <text evidence="2">Belongs to the TsaE family.</text>
</comment>
<evidence type="ECO:0000256" key="3">
    <source>
        <dbReference type="ARBA" id="ARBA00019010"/>
    </source>
</evidence>
<keyword evidence="7" id="KW-0547">Nucleotide-binding</keyword>
<evidence type="ECO:0000256" key="2">
    <source>
        <dbReference type="ARBA" id="ARBA00007599"/>
    </source>
</evidence>
<evidence type="ECO:0000256" key="6">
    <source>
        <dbReference type="ARBA" id="ARBA00022723"/>
    </source>
</evidence>
<dbReference type="PANTHER" id="PTHR33540">
    <property type="entry name" value="TRNA THREONYLCARBAMOYLADENOSINE BIOSYNTHESIS PROTEIN TSAE"/>
    <property type="match status" value="1"/>
</dbReference>
<evidence type="ECO:0000256" key="8">
    <source>
        <dbReference type="ARBA" id="ARBA00022840"/>
    </source>
</evidence>
<organism evidence="11">
    <name type="scientific">marine metagenome</name>
    <dbReference type="NCBI Taxonomy" id="408172"/>
    <lineage>
        <taxon>unclassified sequences</taxon>
        <taxon>metagenomes</taxon>
        <taxon>ecological metagenomes</taxon>
    </lineage>
</organism>
<evidence type="ECO:0000313" key="11">
    <source>
        <dbReference type="EMBL" id="SVA99725.1"/>
    </source>
</evidence>
<dbReference type="InterPro" id="IPR003442">
    <property type="entry name" value="T6A_TsaE"/>
</dbReference>
<dbReference type="GO" id="GO:0005524">
    <property type="term" value="F:ATP binding"/>
    <property type="evidence" value="ECO:0007669"/>
    <property type="project" value="UniProtKB-KW"/>
</dbReference>
<proteinExistence type="inferred from homology"/>
<keyword evidence="5" id="KW-0819">tRNA processing</keyword>
<sequence>MNCGSKLARCFSDSPNDSHVIYLKGDLGAGKTTFAKGFLKGMGYEGNVTSPTYTLIEVYRTKVYDIYHVDLYRIENRKEIFELELNEEPISPSPYIFLIEWPENGLPDILTANFEISFSVEGSLDQRTMNVICNTKKSSNILTSWLK</sequence>
<dbReference type="GO" id="GO:0046872">
    <property type="term" value="F:metal ion binding"/>
    <property type="evidence" value="ECO:0007669"/>
    <property type="project" value="UniProtKB-KW"/>
</dbReference>
<dbReference type="SUPFAM" id="SSF52540">
    <property type="entry name" value="P-loop containing nucleoside triphosphate hydrolases"/>
    <property type="match status" value="1"/>
</dbReference>
<evidence type="ECO:0000256" key="1">
    <source>
        <dbReference type="ARBA" id="ARBA00004496"/>
    </source>
</evidence>